<keyword evidence="2" id="KW-1185">Reference proteome</keyword>
<dbReference type="STRING" id="373668.SAMN05421786_102546"/>
<dbReference type="RefSeq" id="WP_076551608.1">
    <property type="nucleotide sequence ID" value="NZ_FTOL01000002.1"/>
</dbReference>
<dbReference type="AlphaFoldDB" id="A0A1N7MFQ1"/>
<name>A0A1N7MFQ1_9FLAO</name>
<gene>
    <name evidence="1" type="ORF">SAMN05421786_102546</name>
</gene>
<dbReference type="EMBL" id="FTOL01000002">
    <property type="protein sequence ID" value="SIS84850.1"/>
    <property type="molecule type" value="Genomic_DNA"/>
</dbReference>
<dbReference type="Proteomes" id="UP000186744">
    <property type="component" value="Unassembled WGS sequence"/>
</dbReference>
<protein>
    <submittedName>
        <fullName evidence="1">Uncharacterized protein</fullName>
    </submittedName>
</protein>
<evidence type="ECO:0000313" key="1">
    <source>
        <dbReference type="EMBL" id="SIS84850.1"/>
    </source>
</evidence>
<proteinExistence type="predicted"/>
<organism evidence="1 2">
    <name type="scientific">Chryseobacterium ureilyticum</name>
    <dbReference type="NCBI Taxonomy" id="373668"/>
    <lineage>
        <taxon>Bacteria</taxon>
        <taxon>Pseudomonadati</taxon>
        <taxon>Bacteroidota</taxon>
        <taxon>Flavobacteriia</taxon>
        <taxon>Flavobacteriales</taxon>
        <taxon>Weeksellaceae</taxon>
        <taxon>Chryseobacterium group</taxon>
        <taxon>Chryseobacterium</taxon>
    </lineage>
</organism>
<sequence>MIFIDTPEKVNNFIISKINFQDNEIELNKKYYILIEDEPFEVDSEDYDCSDINYKQFLSQPDINFIIQKYETLLVSEIEYYQQDFITTVANNFRAYNTELSQKKYYENTILSLKNCISRFTEKLDGKDDFNIPLNKIQRITITNINDAHTGIIRMLNDEYDKYINPTIKVDNLRTIFGLDLHFITKLHTELKAYELLSTSISNDSFFEILNINYRGEDKIILKLNNLNEFYYLVRYLKEKFSSKHMDFYQQISDRFLVDTNEKTKIHLKPKKISGGISDLNNQVTSREVSKSSEIKNVVINLG</sequence>
<accession>A0A1N7MFQ1</accession>
<evidence type="ECO:0000313" key="2">
    <source>
        <dbReference type="Proteomes" id="UP000186744"/>
    </source>
</evidence>
<reference evidence="2" key="1">
    <citation type="submission" date="2017-01" db="EMBL/GenBank/DDBJ databases">
        <authorList>
            <person name="Varghese N."/>
            <person name="Submissions S."/>
        </authorList>
    </citation>
    <scope>NUCLEOTIDE SEQUENCE [LARGE SCALE GENOMIC DNA]</scope>
    <source>
        <strain evidence="2">DSM 18017</strain>
    </source>
</reference>